<keyword evidence="4 7" id="KW-0812">Transmembrane</keyword>
<comment type="subcellular location">
    <subcellularLocation>
        <location evidence="1">Cell membrane</location>
        <topology evidence="1">Single-pass membrane protein</topology>
    </subcellularLocation>
    <subcellularLocation>
        <location evidence="7">Cell membrane</location>
        <topology evidence="7">Single-pass type II membrane protein</topology>
    </subcellularLocation>
</comment>
<evidence type="ECO:0000256" key="3">
    <source>
        <dbReference type="ARBA" id="ARBA00022475"/>
    </source>
</evidence>
<evidence type="ECO:0000313" key="10">
    <source>
        <dbReference type="Proteomes" id="UP000309215"/>
    </source>
</evidence>
<keyword evidence="6 8" id="KW-0472">Membrane</keyword>
<dbReference type="RefSeq" id="WP_136932651.1">
    <property type="nucleotide sequence ID" value="NZ_SSMQ01000038.1"/>
</dbReference>
<evidence type="ECO:0000256" key="7">
    <source>
        <dbReference type="RuleBase" id="RU003879"/>
    </source>
</evidence>
<comment type="caution">
    <text evidence="9">The sequence shown here is derived from an EMBL/GenBank/DDBJ whole genome shotgun (WGS) entry which is preliminary data.</text>
</comment>
<protein>
    <submittedName>
        <fullName evidence="9">Biopolymer transporter ExbD</fullName>
    </submittedName>
</protein>
<keyword evidence="5 8" id="KW-1133">Transmembrane helix</keyword>
<keyword evidence="3" id="KW-1003">Cell membrane</keyword>
<evidence type="ECO:0000256" key="6">
    <source>
        <dbReference type="ARBA" id="ARBA00023136"/>
    </source>
</evidence>
<name>A0A4U1J3F7_9BACT</name>
<sequence length="145" mass="15521">MGMNVSSGGKKGGAIAPTMNVTPLVDVVLVLLIIFMVVTPLLNKQLWLNLPKKDDDAKNEPPPPDADKPVVLTVDGKGAIRINQTEVSRAELRDRLTRIFAARADKLLYFDAADDAPYGITVEVMDIAKRGGAKGIAILTEKLGG</sequence>
<comment type="similarity">
    <text evidence="2 7">Belongs to the ExbD/TolR family.</text>
</comment>
<proteinExistence type="inferred from homology"/>
<gene>
    <name evidence="9" type="ORF">E8A74_30625</name>
</gene>
<dbReference type="EMBL" id="SSMQ01000038">
    <property type="protein sequence ID" value="TKD01701.1"/>
    <property type="molecule type" value="Genomic_DNA"/>
</dbReference>
<keyword evidence="7" id="KW-0653">Protein transport</keyword>
<dbReference type="GO" id="GO:0005886">
    <property type="term" value="C:plasma membrane"/>
    <property type="evidence" value="ECO:0007669"/>
    <property type="project" value="UniProtKB-SubCell"/>
</dbReference>
<dbReference type="AlphaFoldDB" id="A0A4U1J3F7"/>
<evidence type="ECO:0000256" key="8">
    <source>
        <dbReference type="SAM" id="Phobius"/>
    </source>
</evidence>
<evidence type="ECO:0000313" key="9">
    <source>
        <dbReference type="EMBL" id="TKD01701.1"/>
    </source>
</evidence>
<evidence type="ECO:0000256" key="1">
    <source>
        <dbReference type="ARBA" id="ARBA00004162"/>
    </source>
</evidence>
<dbReference type="PANTHER" id="PTHR30558:SF7">
    <property type="entry name" value="TOL-PAL SYSTEM PROTEIN TOLR"/>
    <property type="match status" value="1"/>
</dbReference>
<keyword evidence="10" id="KW-1185">Reference proteome</keyword>
<evidence type="ECO:0000256" key="5">
    <source>
        <dbReference type="ARBA" id="ARBA00022989"/>
    </source>
</evidence>
<feature type="transmembrane region" description="Helical" evidence="8">
    <location>
        <begin position="20"/>
        <end position="42"/>
    </location>
</feature>
<dbReference type="PANTHER" id="PTHR30558">
    <property type="entry name" value="EXBD MEMBRANE COMPONENT OF PMF-DRIVEN MACROMOLECULE IMPORT SYSTEM"/>
    <property type="match status" value="1"/>
</dbReference>
<dbReference type="InterPro" id="IPR003400">
    <property type="entry name" value="ExbD"/>
</dbReference>
<dbReference type="Pfam" id="PF02472">
    <property type="entry name" value="ExbD"/>
    <property type="match status" value="1"/>
</dbReference>
<dbReference type="GO" id="GO:0022857">
    <property type="term" value="F:transmembrane transporter activity"/>
    <property type="evidence" value="ECO:0007669"/>
    <property type="project" value="InterPro"/>
</dbReference>
<keyword evidence="7" id="KW-0813">Transport</keyword>
<dbReference type="OrthoDB" id="5514384at2"/>
<reference evidence="9 10" key="1">
    <citation type="submission" date="2019-04" db="EMBL/GenBank/DDBJ databases">
        <authorList>
            <person name="Li Y."/>
            <person name="Wang J."/>
        </authorList>
    </citation>
    <scope>NUCLEOTIDE SEQUENCE [LARGE SCALE GENOMIC DNA]</scope>
    <source>
        <strain evidence="9 10">DSM 14668</strain>
    </source>
</reference>
<organism evidence="9 10">
    <name type="scientific">Polyangium fumosum</name>
    <dbReference type="NCBI Taxonomy" id="889272"/>
    <lineage>
        <taxon>Bacteria</taxon>
        <taxon>Pseudomonadati</taxon>
        <taxon>Myxococcota</taxon>
        <taxon>Polyangia</taxon>
        <taxon>Polyangiales</taxon>
        <taxon>Polyangiaceae</taxon>
        <taxon>Polyangium</taxon>
    </lineage>
</organism>
<dbReference type="Gene3D" id="3.30.420.270">
    <property type="match status" value="1"/>
</dbReference>
<dbReference type="GO" id="GO:0015031">
    <property type="term" value="P:protein transport"/>
    <property type="evidence" value="ECO:0007669"/>
    <property type="project" value="UniProtKB-KW"/>
</dbReference>
<evidence type="ECO:0000256" key="2">
    <source>
        <dbReference type="ARBA" id="ARBA00005811"/>
    </source>
</evidence>
<accession>A0A4U1J3F7</accession>
<dbReference type="Proteomes" id="UP000309215">
    <property type="component" value="Unassembled WGS sequence"/>
</dbReference>
<evidence type="ECO:0000256" key="4">
    <source>
        <dbReference type="ARBA" id="ARBA00022692"/>
    </source>
</evidence>